<accession>A0A2G3PRP5</accession>
<feature type="transmembrane region" description="Helical" evidence="1">
    <location>
        <begin position="140"/>
        <end position="160"/>
    </location>
</feature>
<feature type="transmembrane region" description="Helical" evidence="1">
    <location>
        <begin position="12"/>
        <end position="34"/>
    </location>
</feature>
<proteinExistence type="predicted"/>
<keyword evidence="1" id="KW-0812">Transmembrane</keyword>
<name>A0A2G3PRP5_WILMA</name>
<dbReference type="RefSeq" id="WP_099381600.1">
    <property type="nucleotide sequence ID" value="NZ_PEBD01000004.1"/>
</dbReference>
<feature type="transmembrane region" description="Helical" evidence="1">
    <location>
        <begin position="85"/>
        <end position="104"/>
    </location>
</feature>
<evidence type="ECO:0000313" key="3">
    <source>
        <dbReference type="Proteomes" id="UP000225108"/>
    </source>
</evidence>
<feature type="transmembrane region" description="Helical" evidence="1">
    <location>
        <begin position="111"/>
        <end position="128"/>
    </location>
</feature>
<dbReference type="Proteomes" id="UP000225108">
    <property type="component" value="Unassembled WGS sequence"/>
</dbReference>
<sequence>MSRRKVHLGARITGHAAWWVFVVATLFAGGITWLGNDHGYQHPPFLLRSDGWMVYSTVPDSSSATADYVDVAVALPYEWWRDGELLSAAMFVVVMIAAVVEATAARRLWRGLITVGAPCVALFLLVIATPDTDAESDMTAALVLVLVAVTVREVWARCFAPRTV</sequence>
<keyword evidence="1" id="KW-0472">Membrane</keyword>
<evidence type="ECO:0000313" key="2">
    <source>
        <dbReference type="EMBL" id="PHV68475.1"/>
    </source>
</evidence>
<evidence type="ECO:0000256" key="1">
    <source>
        <dbReference type="SAM" id="Phobius"/>
    </source>
</evidence>
<comment type="caution">
    <text evidence="2">The sequence shown here is derived from an EMBL/GenBank/DDBJ whole genome shotgun (WGS) entry which is preliminary data.</text>
</comment>
<keyword evidence="1" id="KW-1133">Transmembrane helix</keyword>
<dbReference type="EMBL" id="PEBD01000004">
    <property type="protein sequence ID" value="PHV68475.1"/>
    <property type="molecule type" value="Genomic_DNA"/>
</dbReference>
<dbReference type="AlphaFoldDB" id="A0A2G3PRP5"/>
<reference evidence="2 3" key="1">
    <citation type="submission" date="2017-10" db="EMBL/GenBank/DDBJ databases">
        <title>The draft genome sequence of Williamsia sp. BULT 1.1 isolated from the semi-arid grassland soils from South Africa.</title>
        <authorList>
            <person name="Kabwe M.H."/>
            <person name="Govender N."/>
            <person name="Mutseka Lunga P."/>
            <person name="Vikram S."/>
            <person name="Makhalanyane T.P."/>
        </authorList>
    </citation>
    <scope>NUCLEOTIDE SEQUENCE [LARGE SCALE GENOMIC DNA]</scope>
    <source>
        <strain evidence="2 3">BULT 1.1</strain>
    </source>
</reference>
<organism evidence="2 3">
    <name type="scientific">Williamsia marianensis</name>
    <dbReference type="NCBI Taxonomy" id="85044"/>
    <lineage>
        <taxon>Bacteria</taxon>
        <taxon>Bacillati</taxon>
        <taxon>Actinomycetota</taxon>
        <taxon>Actinomycetes</taxon>
        <taxon>Mycobacteriales</taxon>
        <taxon>Nocardiaceae</taxon>
        <taxon>Williamsia</taxon>
    </lineage>
</organism>
<gene>
    <name evidence="2" type="ORF">CSW57_04475</name>
</gene>
<protein>
    <submittedName>
        <fullName evidence="2">Uncharacterized protein</fullName>
    </submittedName>
</protein>